<evidence type="ECO:0000256" key="1">
    <source>
        <dbReference type="ARBA" id="ARBA00022612"/>
    </source>
</evidence>
<dbReference type="RefSeq" id="WP_261970371.1">
    <property type="nucleotide sequence ID" value="NZ_JAHHZF010000010.1"/>
</dbReference>
<keyword evidence="3" id="KW-0378">Hydrolase</keyword>
<evidence type="ECO:0000256" key="2">
    <source>
        <dbReference type="ARBA" id="ARBA00022670"/>
    </source>
</evidence>
<feature type="region of interest" description="Disordered" evidence="4">
    <location>
        <begin position="195"/>
        <end position="244"/>
    </location>
</feature>
<proteinExistence type="predicted"/>
<keyword evidence="1" id="KW-1188">Viral release from host cell</keyword>
<organism evidence="6 7">
    <name type="scientific">Prosthecodimorpha staleyi</name>
    <dbReference type="NCBI Taxonomy" id="2840188"/>
    <lineage>
        <taxon>Bacteria</taxon>
        <taxon>Pseudomonadati</taxon>
        <taxon>Pseudomonadota</taxon>
        <taxon>Alphaproteobacteria</taxon>
        <taxon>Hyphomicrobiales</taxon>
        <taxon>Ancalomicrobiaceae</taxon>
        <taxon>Prosthecodimorpha</taxon>
    </lineage>
</organism>
<evidence type="ECO:0000313" key="6">
    <source>
        <dbReference type="EMBL" id="MBT9291848.1"/>
    </source>
</evidence>
<evidence type="ECO:0000313" key="7">
    <source>
        <dbReference type="Proteomes" id="UP000766595"/>
    </source>
</evidence>
<reference evidence="6 7" key="1">
    <citation type="submission" date="2021-06" db="EMBL/GenBank/DDBJ databases">
        <authorList>
            <person name="Grouzdev D.S."/>
            <person name="Koziaeva V."/>
        </authorList>
    </citation>
    <scope>NUCLEOTIDE SEQUENCE [LARGE SCALE GENOMIC DNA]</scope>
    <source>
        <strain evidence="6 7">22</strain>
    </source>
</reference>
<feature type="compositionally biased region" description="Low complexity" evidence="4">
    <location>
        <begin position="195"/>
        <end position="221"/>
    </location>
</feature>
<feature type="domain" description="Prohead serine protease" evidence="5">
    <location>
        <begin position="75"/>
        <end position="193"/>
    </location>
</feature>
<gene>
    <name evidence="6" type="ORF">KL771_20455</name>
</gene>
<name>A0A947D7L1_9HYPH</name>
<evidence type="ECO:0000259" key="5">
    <source>
        <dbReference type="Pfam" id="PF04586"/>
    </source>
</evidence>
<comment type="caution">
    <text evidence="6">The sequence shown here is derived from an EMBL/GenBank/DDBJ whole genome shotgun (WGS) entry which is preliminary data.</text>
</comment>
<dbReference type="InterPro" id="IPR054613">
    <property type="entry name" value="Peptidase_S78_dom"/>
</dbReference>
<keyword evidence="2 6" id="KW-0645">Protease</keyword>
<dbReference type="EMBL" id="JAHHZF010000010">
    <property type="protein sequence ID" value="MBT9291848.1"/>
    <property type="molecule type" value="Genomic_DNA"/>
</dbReference>
<evidence type="ECO:0000256" key="4">
    <source>
        <dbReference type="SAM" id="MobiDB-lite"/>
    </source>
</evidence>
<protein>
    <submittedName>
        <fullName evidence="6">HK97 family phage prohead protease</fullName>
    </submittedName>
</protein>
<evidence type="ECO:0000256" key="3">
    <source>
        <dbReference type="ARBA" id="ARBA00022801"/>
    </source>
</evidence>
<sequence>MDDELERAMPVGVVGDTMLGREQRLAPTQAVSDCIALVESVRLKPGSFDRTQRTFEAVFTTAAPVRRWFGNEILEITPDAIDLARLEAGQVRFLDHHRSNDRRAVLGTVERAWIEGDGLVGVIRLAETPEAHEAAGQIERGELTGISVGYRVDRWQITAVDETTGREDWTATRWALLEVSLVSVQADANAFVRSASPQPATGAAQTAPSTPPRSSAAPAPSKETSMDPETIADGPRGDTPTADPTAETIVRSQEAAVRAATEAAVRAERERVAAITALSSRHALPSFGAEHVAAGTAIDAFRTALLDRLVDAEATTAIRSTVRIGQDETETRRAAAIDYLFARGLGSREATLSDAARQFLGLTTLGMAAECLEWRGESTRRMKADDIARRAMTSSDFPFLLSAVVNKELRAAYDVAPQTFRPFTRQITLPDFKLAHILRKGLAPQLKRLGEHGEYRQGVVAESEETIGLQTYGIIVAMTRQMIINDDLGAFRSIPAEFGQSAATLESDLVWGKLLANPVLKSDGTALFHATHGNLANPAAALSAEAINKGRSAMGLQTDLDKKTVLNLTPRFLLIPPELEFTAAQILTPVNAQQSANVVPEFIRSLTPIVESRLSLGVKKPDDLGLNVNGSATQWLLASDRVDTVVYATMTGQSGPYVESEMGFDVDGMKIKCRHDFAAEAADFRGLYRNAGA</sequence>
<dbReference type="AlphaFoldDB" id="A0A947D7L1"/>
<dbReference type="GO" id="GO:0006508">
    <property type="term" value="P:proteolysis"/>
    <property type="evidence" value="ECO:0007669"/>
    <property type="project" value="UniProtKB-KW"/>
</dbReference>
<keyword evidence="7" id="KW-1185">Reference proteome</keyword>
<dbReference type="Proteomes" id="UP000766595">
    <property type="component" value="Unassembled WGS sequence"/>
</dbReference>
<dbReference type="Pfam" id="PF25209">
    <property type="entry name" value="Phage_capsid_4"/>
    <property type="match status" value="1"/>
</dbReference>
<dbReference type="NCBIfam" id="NF045541">
    <property type="entry name" value="scaf_prot_MCP2"/>
    <property type="match status" value="1"/>
</dbReference>
<dbReference type="Pfam" id="PF04586">
    <property type="entry name" value="Peptidase_S78"/>
    <property type="match status" value="1"/>
</dbReference>
<dbReference type="GO" id="GO:0008233">
    <property type="term" value="F:peptidase activity"/>
    <property type="evidence" value="ECO:0007669"/>
    <property type="project" value="UniProtKB-KW"/>
</dbReference>
<accession>A0A947D7L1</accession>